<dbReference type="AlphaFoldDB" id="A0A023DY12"/>
<evidence type="ECO:0000313" key="1">
    <source>
        <dbReference type="EMBL" id="GAJ45845.1"/>
    </source>
</evidence>
<accession>A0A023DY12</accession>
<evidence type="ECO:0000313" key="2">
    <source>
        <dbReference type="Proteomes" id="UP000024842"/>
    </source>
</evidence>
<dbReference type="Proteomes" id="UP000024842">
    <property type="component" value="Unassembled WGS sequence"/>
</dbReference>
<keyword evidence="2" id="KW-1185">Reference proteome</keyword>
<name>A0A023DY12_9PROT</name>
<proteinExistence type="predicted"/>
<dbReference type="EMBL" id="BAUP01000034">
    <property type="protein sequence ID" value="GAJ45845.1"/>
    <property type="molecule type" value="Genomic_DNA"/>
</dbReference>
<protein>
    <submittedName>
        <fullName evidence="1">Uncharacterized protein</fullName>
    </submittedName>
</protein>
<reference evidence="1 2" key="1">
    <citation type="journal article" date="2014" name="FEMS Microbiol. Lett.">
        <title>Draft genome sequences of three Holospora species (Holospora obtusa, Holospora undulata, and Holospora elegans), endonuclear symbiotic bacteria of the ciliate Paramecium caudatum.</title>
        <authorList>
            <person name="Dohra H."/>
            <person name="Tanaka K."/>
            <person name="Suzuki T."/>
            <person name="Fujishima M."/>
            <person name="Suzuki H."/>
        </authorList>
    </citation>
    <scope>NUCLEOTIDE SEQUENCE [LARGE SCALE GENOMIC DNA]</scope>
    <source>
        <strain evidence="1 2">E1</strain>
    </source>
</reference>
<organism evidence="1 2">
    <name type="scientific">Holospora elegans E1</name>
    <dbReference type="NCBI Taxonomy" id="1427503"/>
    <lineage>
        <taxon>Bacteria</taxon>
        <taxon>Pseudomonadati</taxon>
        <taxon>Pseudomonadota</taxon>
        <taxon>Alphaproteobacteria</taxon>
        <taxon>Holosporales</taxon>
        <taxon>Holosporaceae</taxon>
        <taxon>Holospora</taxon>
    </lineage>
</organism>
<gene>
    <name evidence="1" type="ORF">HE1_00155</name>
</gene>
<dbReference type="RefSeq" id="WP_024161365.1">
    <property type="nucleotide sequence ID" value="NZ_BAUP01000034.1"/>
</dbReference>
<sequence length="233" mass="26734">MSTPQKTSILTFIGFPFVMVALWEFDEEGEEDFSFEDLSSRVHLITQSHYNQDHADQELASLVQSIYTQGIERGNLSHVATFTAPGPFTPLRATVALLDGLHAGASFRAHYWNLFQVLFSKHCGRSNVLWAVDNGRQAWSVGYMMLRKMVKDLVLEVREDVSQASLEKFHIHCQEDSSISEPWETYLLWRHTPVEDVLEILKKFALSILYEDVMIKRKMKTFEEKMLNVSGSA</sequence>
<dbReference type="STRING" id="1427503.HE1_00155"/>
<comment type="caution">
    <text evidence="1">The sequence shown here is derived from an EMBL/GenBank/DDBJ whole genome shotgun (WGS) entry which is preliminary data.</text>
</comment>